<evidence type="ECO:0000313" key="11">
    <source>
        <dbReference type="EMBL" id="MBB4096474.1"/>
    </source>
</evidence>
<dbReference type="PROSITE" id="PS50110">
    <property type="entry name" value="RESPONSE_REGULATORY"/>
    <property type="match status" value="2"/>
</dbReference>
<feature type="modified residue" description="4-aspartylphosphate" evidence="8">
    <location>
        <position position="539"/>
    </location>
</feature>
<evidence type="ECO:0000256" key="8">
    <source>
        <dbReference type="PROSITE-ProRule" id="PRU00169"/>
    </source>
</evidence>
<keyword evidence="3 8" id="KW-0597">Phosphoprotein</keyword>
<dbReference type="Gene3D" id="3.40.50.2300">
    <property type="match status" value="2"/>
</dbReference>
<dbReference type="Gene3D" id="3.30.450.20">
    <property type="entry name" value="PAS domain"/>
    <property type="match status" value="1"/>
</dbReference>
<feature type="domain" description="PAS" evidence="10">
    <location>
        <begin position="153"/>
        <end position="216"/>
    </location>
</feature>
<proteinExistence type="predicted"/>
<dbReference type="GO" id="GO:0000160">
    <property type="term" value="P:phosphorelay signal transduction system"/>
    <property type="evidence" value="ECO:0007669"/>
    <property type="project" value="InterPro"/>
</dbReference>
<evidence type="ECO:0000256" key="3">
    <source>
        <dbReference type="ARBA" id="ARBA00022553"/>
    </source>
</evidence>
<keyword evidence="6" id="KW-0418">Kinase</keyword>
<dbReference type="SMART" id="SM00911">
    <property type="entry name" value="HWE_HK"/>
    <property type="match status" value="1"/>
</dbReference>
<dbReference type="PANTHER" id="PTHR41523:SF7">
    <property type="entry name" value="HISTIDINE KINASE"/>
    <property type="match status" value="1"/>
</dbReference>
<dbReference type="AlphaFoldDB" id="A0A7W6NVE4"/>
<evidence type="ECO:0000256" key="6">
    <source>
        <dbReference type="ARBA" id="ARBA00022777"/>
    </source>
</evidence>
<accession>A0A7W6NVE4</accession>
<dbReference type="InterPro" id="IPR036890">
    <property type="entry name" value="HATPase_C_sf"/>
</dbReference>
<evidence type="ECO:0000256" key="2">
    <source>
        <dbReference type="ARBA" id="ARBA00012438"/>
    </source>
</evidence>
<dbReference type="NCBIfam" id="TIGR00229">
    <property type="entry name" value="sensory_box"/>
    <property type="match status" value="1"/>
</dbReference>
<reference evidence="11 12" key="1">
    <citation type="submission" date="2020-08" db="EMBL/GenBank/DDBJ databases">
        <title>Genomic Encyclopedia of Type Strains, Phase IV (KMG-IV): sequencing the most valuable type-strain genomes for metagenomic binning, comparative biology and taxonomic classification.</title>
        <authorList>
            <person name="Goeker M."/>
        </authorList>
    </citation>
    <scope>NUCLEOTIDE SEQUENCE [LARGE SCALE GENOMIC DNA]</scope>
    <source>
        <strain evidence="11 12">DSM 101806</strain>
    </source>
</reference>
<dbReference type="InterPro" id="IPR013656">
    <property type="entry name" value="PAS_4"/>
</dbReference>
<dbReference type="InterPro" id="IPR035965">
    <property type="entry name" value="PAS-like_dom_sf"/>
</dbReference>
<evidence type="ECO:0000259" key="9">
    <source>
        <dbReference type="PROSITE" id="PS50110"/>
    </source>
</evidence>
<comment type="caution">
    <text evidence="11">The sequence shown here is derived from an EMBL/GenBank/DDBJ whole genome shotgun (WGS) entry which is preliminary data.</text>
</comment>
<dbReference type="RefSeq" id="WP_183993395.1">
    <property type="nucleotide sequence ID" value="NZ_JACIEH010000001.1"/>
</dbReference>
<evidence type="ECO:0000313" key="12">
    <source>
        <dbReference type="Proteomes" id="UP000557392"/>
    </source>
</evidence>
<dbReference type="SMART" id="SM00448">
    <property type="entry name" value="REC"/>
    <property type="match status" value="2"/>
</dbReference>
<dbReference type="PANTHER" id="PTHR41523">
    <property type="entry name" value="TWO-COMPONENT SYSTEM SENSOR PROTEIN"/>
    <property type="match status" value="1"/>
</dbReference>
<dbReference type="CDD" id="cd00130">
    <property type="entry name" value="PAS"/>
    <property type="match status" value="1"/>
</dbReference>
<dbReference type="SUPFAM" id="SSF55785">
    <property type="entry name" value="PYP-like sensor domain (PAS domain)"/>
    <property type="match status" value="1"/>
</dbReference>
<dbReference type="GO" id="GO:0004673">
    <property type="term" value="F:protein histidine kinase activity"/>
    <property type="evidence" value="ECO:0007669"/>
    <property type="project" value="UniProtKB-EC"/>
</dbReference>
<dbReference type="Pfam" id="PF00072">
    <property type="entry name" value="Response_reg"/>
    <property type="match status" value="1"/>
</dbReference>
<evidence type="ECO:0000256" key="5">
    <source>
        <dbReference type="ARBA" id="ARBA00022741"/>
    </source>
</evidence>
<organism evidence="11 12">
    <name type="scientific">Sphingomonas kyeonggiensis</name>
    <dbReference type="NCBI Taxonomy" id="1268553"/>
    <lineage>
        <taxon>Bacteria</taxon>
        <taxon>Pseudomonadati</taxon>
        <taxon>Pseudomonadota</taxon>
        <taxon>Alphaproteobacteria</taxon>
        <taxon>Sphingomonadales</taxon>
        <taxon>Sphingomonadaceae</taxon>
        <taxon>Sphingomonas</taxon>
    </lineage>
</organism>
<dbReference type="EC" id="2.7.13.3" evidence="2"/>
<dbReference type="InterPro" id="IPR011102">
    <property type="entry name" value="Sig_transdc_His_kinase_HWE"/>
</dbReference>
<sequence length="606" mass="65049">MSLPETVKILVVDDVEKNLIAMDALLRRDGVEILQAPSGPAALELLLRHDVALALLDVQMPGMDGYELAELMRGTERTRRVPIIFVTAVATDERRRFRGYEAGAVDYLFKPVDPQIVRNKVDIFVELARQRLEIARQRDQLAAALGRIQAHSDNSPLAIVEFDAELRVIGWSNGAERLFGWSAAEVLGRRAAKLDWLDPANGEAVETVLGQMIAGHELRRVETLSANDKRGNLLECECYCSALFEGSRPVSVSVQILDVTERKRAEATQRLLIGELNHRVKNTLASVQAIATQTLRHTAGPAEFAPTFIGRIHALARAHSLLSATTWQGAKLRELIEGQLQLGTIDPQRLRFTGPEIELSPEPALHLALVLHELGTNANKYGALSNERGQVRLEWRLNGTMLELEWAESGGPEVAQPERRGFGTALIERSLKAEGGSATATFSPEGLRWILTIPHAGGAAGLSTPRAAGEEERWASGAAAAVASIAGKRFAIIEDEPLVALELASILADAGVEVVGPAATAEHARAIIEGGAIDGALLDGNLQGASVEAIASALDARGVPFAFVSGYGRDHLPDGFAGVPAIGKPFNPAEIIAVAEALLRGRPVPA</sequence>
<evidence type="ECO:0000259" key="10">
    <source>
        <dbReference type="PROSITE" id="PS50112"/>
    </source>
</evidence>
<keyword evidence="4" id="KW-0808">Transferase</keyword>
<dbReference type="GO" id="GO:0005524">
    <property type="term" value="F:ATP binding"/>
    <property type="evidence" value="ECO:0007669"/>
    <property type="project" value="UniProtKB-KW"/>
</dbReference>
<dbReference type="Pfam" id="PF08448">
    <property type="entry name" value="PAS_4"/>
    <property type="match status" value="1"/>
</dbReference>
<protein>
    <recommendedName>
        <fullName evidence="2">histidine kinase</fullName>
        <ecNumber evidence="2">2.7.13.3</ecNumber>
    </recommendedName>
</protein>
<dbReference type="InterPro" id="IPR000014">
    <property type="entry name" value="PAS"/>
</dbReference>
<evidence type="ECO:0000256" key="1">
    <source>
        <dbReference type="ARBA" id="ARBA00000085"/>
    </source>
</evidence>
<evidence type="ECO:0000256" key="7">
    <source>
        <dbReference type="ARBA" id="ARBA00022840"/>
    </source>
</evidence>
<dbReference type="SMART" id="SM00091">
    <property type="entry name" value="PAS"/>
    <property type="match status" value="1"/>
</dbReference>
<evidence type="ECO:0000256" key="4">
    <source>
        <dbReference type="ARBA" id="ARBA00022679"/>
    </source>
</evidence>
<keyword evidence="7" id="KW-0067">ATP-binding</keyword>
<feature type="domain" description="Response regulatory" evidence="9">
    <location>
        <begin position="8"/>
        <end position="125"/>
    </location>
</feature>
<dbReference type="EMBL" id="JACIEH010000001">
    <property type="protein sequence ID" value="MBB4096474.1"/>
    <property type="molecule type" value="Genomic_DNA"/>
</dbReference>
<dbReference type="SUPFAM" id="SSF55874">
    <property type="entry name" value="ATPase domain of HSP90 chaperone/DNA topoisomerase II/histidine kinase"/>
    <property type="match status" value="1"/>
</dbReference>
<feature type="domain" description="Response regulatory" evidence="9">
    <location>
        <begin position="489"/>
        <end position="599"/>
    </location>
</feature>
<dbReference type="PROSITE" id="PS50112">
    <property type="entry name" value="PAS"/>
    <property type="match status" value="1"/>
</dbReference>
<dbReference type="SUPFAM" id="SSF52172">
    <property type="entry name" value="CheY-like"/>
    <property type="match status" value="2"/>
</dbReference>
<dbReference type="Proteomes" id="UP000557392">
    <property type="component" value="Unassembled WGS sequence"/>
</dbReference>
<feature type="modified residue" description="4-aspartylphosphate" evidence="8">
    <location>
        <position position="57"/>
    </location>
</feature>
<dbReference type="Gene3D" id="3.30.565.10">
    <property type="entry name" value="Histidine kinase-like ATPase, C-terminal domain"/>
    <property type="match status" value="1"/>
</dbReference>
<keyword evidence="12" id="KW-1185">Reference proteome</keyword>
<keyword evidence="5" id="KW-0547">Nucleotide-binding</keyword>
<name>A0A7W6NVE4_9SPHN</name>
<dbReference type="InterPro" id="IPR001789">
    <property type="entry name" value="Sig_transdc_resp-reg_receiver"/>
</dbReference>
<comment type="catalytic activity">
    <reaction evidence="1">
        <text>ATP + protein L-histidine = ADP + protein N-phospho-L-histidine.</text>
        <dbReference type="EC" id="2.7.13.3"/>
    </reaction>
</comment>
<dbReference type="Pfam" id="PF07536">
    <property type="entry name" value="HWE_HK"/>
    <property type="match status" value="1"/>
</dbReference>
<gene>
    <name evidence="11" type="ORF">GGR46_000007</name>
</gene>
<dbReference type="InterPro" id="IPR011006">
    <property type="entry name" value="CheY-like_superfamily"/>
</dbReference>